<evidence type="ECO:0000313" key="2">
    <source>
        <dbReference type="Proteomes" id="UP000829196"/>
    </source>
</evidence>
<dbReference type="AlphaFoldDB" id="A0A8T3B5A4"/>
<evidence type="ECO:0000313" key="1">
    <source>
        <dbReference type="EMBL" id="KAI0504175.1"/>
    </source>
</evidence>
<dbReference type="Proteomes" id="UP000829196">
    <property type="component" value="Unassembled WGS sequence"/>
</dbReference>
<proteinExistence type="predicted"/>
<dbReference type="OrthoDB" id="687743at2759"/>
<dbReference type="EMBL" id="JAGYWB010000011">
    <property type="protein sequence ID" value="KAI0504175.1"/>
    <property type="molecule type" value="Genomic_DNA"/>
</dbReference>
<gene>
    <name evidence="1" type="ORF">KFK09_015124</name>
</gene>
<protein>
    <submittedName>
        <fullName evidence="1">Uncharacterized protein</fullName>
    </submittedName>
</protein>
<comment type="caution">
    <text evidence="1">The sequence shown here is derived from an EMBL/GenBank/DDBJ whole genome shotgun (WGS) entry which is preliminary data.</text>
</comment>
<accession>A0A8T3B5A4</accession>
<reference evidence="1" key="1">
    <citation type="journal article" date="2022" name="Front. Genet.">
        <title>Chromosome-Scale Assembly of the Dendrobium nobile Genome Provides Insights Into the Molecular Mechanism of the Biosynthesis of the Medicinal Active Ingredient of Dendrobium.</title>
        <authorList>
            <person name="Xu Q."/>
            <person name="Niu S.-C."/>
            <person name="Li K.-L."/>
            <person name="Zheng P.-J."/>
            <person name="Zhang X.-J."/>
            <person name="Jia Y."/>
            <person name="Liu Y."/>
            <person name="Niu Y.-X."/>
            <person name="Yu L.-H."/>
            <person name="Chen D.-F."/>
            <person name="Zhang G.-Q."/>
        </authorList>
    </citation>
    <scope>NUCLEOTIDE SEQUENCE</scope>
    <source>
        <tissue evidence="1">Leaf</tissue>
    </source>
</reference>
<keyword evidence="2" id="KW-1185">Reference proteome</keyword>
<sequence length="79" mass="9248">MLKDSSSKREYPLSFRRNINLRLLSRKIPLYMTCDNKVWDVAGDGFECLDDMGLLEIANLSLDEPELEEMIFIYDDIDL</sequence>
<name>A0A8T3B5A4_DENNO</name>
<organism evidence="1 2">
    <name type="scientific">Dendrobium nobile</name>
    <name type="common">Orchid</name>
    <dbReference type="NCBI Taxonomy" id="94219"/>
    <lineage>
        <taxon>Eukaryota</taxon>
        <taxon>Viridiplantae</taxon>
        <taxon>Streptophyta</taxon>
        <taxon>Embryophyta</taxon>
        <taxon>Tracheophyta</taxon>
        <taxon>Spermatophyta</taxon>
        <taxon>Magnoliopsida</taxon>
        <taxon>Liliopsida</taxon>
        <taxon>Asparagales</taxon>
        <taxon>Orchidaceae</taxon>
        <taxon>Epidendroideae</taxon>
        <taxon>Malaxideae</taxon>
        <taxon>Dendrobiinae</taxon>
        <taxon>Dendrobium</taxon>
    </lineage>
</organism>